<dbReference type="GO" id="GO:0006355">
    <property type="term" value="P:regulation of DNA-templated transcription"/>
    <property type="evidence" value="ECO:0007669"/>
    <property type="project" value="InterPro"/>
</dbReference>
<dbReference type="SUPFAM" id="SSF141868">
    <property type="entry name" value="EAL domain-like"/>
    <property type="match status" value="1"/>
</dbReference>
<proteinExistence type="predicted"/>
<dbReference type="SUPFAM" id="SSF55073">
    <property type="entry name" value="Nucleotide cyclase"/>
    <property type="match status" value="1"/>
</dbReference>
<sequence>MGLAEKSDKIRRYLPSPLKQLLALLLIVFAIELLLMVLLPRTRAIGTPLGYACLDAVLLVALCGPVIWWCIVRPLRSVAYTASLHSDLLLDHIGDGIISFDGAGRLLSLNPAAEQLFRCASTAATGRPIADILAIRTAGRENLSPASMVCCGEEHSRIVCEGEGIRSDGSRFPAAVTLSRVRLEGVWHFIGIVRDVTESRQADERLHETNEKLDALIQASPQGIVAVDCDGNVTLWNRAAEEIFGWSAEEVLGKPYPAVPQERANEHRKLRELVLQGKRITDVELRRRRKDGTPIDVSLSAAPTCDGAGTPFGVISIISDISARKRDEQELVLLKRAMESSINGITITDATHPDNPIIYVNPAFERITGYGADEVLGKNPRFLRGDDRDQAELKKLSLAFREEREGCFVLRNYRKDGTPFWNELFIAPVRDRDGRVTNYIGVMNDITEHRRYEEQLVYQATHDPLTGLPNRNLLQDRLGQALALEAFRRRNPICVMFLDLDNFKKVNETLGHTVGDMLLKAVANRLKNCLRGGDTVARLGGDEYIIVLPNVREMHDVITVAKKMINVFAAPLLLMGNEIYVTASIGIALFPTDGETVDALLKNADAAMYHAKEQGKNNYQFYSAEMNTRVFERLSLETSLHRAVKNKEFTLHYQPRVDLRSGQICGVEALVRWNHPEMGLVSPAKFIPLAEETGLIVPMGEWVLRTACAQNKAWQDAGFPPLRMAVNLSARQFRQENLIEMVEEILLETGLAPQWLELELTESLVMQEAEKSAAILRELTDRGIEVAIDDFGTGYSSLSYLKRFPIANLKIDQAFIRDMTRDPDDATLVKTIITMAHGLGMKTIAEGVELAEQIEFLCRHQCEEMQGYYFSRPVAAEELGRLLAEGKTLDLAPVQVDPRDRIRAV</sequence>
<keyword evidence="2" id="KW-0472">Membrane</keyword>
<dbReference type="SMART" id="SM00267">
    <property type="entry name" value="GGDEF"/>
    <property type="match status" value="1"/>
</dbReference>
<dbReference type="Pfam" id="PF13426">
    <property type="entry name" value="PAS_9"/>
    <property type="match status" value="2"/>
</dbReference>
<feature type="domain" description="PAS" evidence="3">
    <location>
        <begin position="209"/>
        <end position="278"/>
    </location>
</feature>
<dbReference type="InterPro" id="IPR035965">
    <property type="entry name" value="PAS-like_dom_sf"/>
</dbReference>
<dbReference type="PROSITE" id="PS50113">
    <property type="entry name" value="PAC"/>
    <property type="match status" value="3"/>
</dbReference>
<dbReference type="SUPFAM" id="SSF55785">
    <property type="entry name" value="PYP-like sensor domain (PAS domain)"/>
    <property type="match status" value="3"/>
</dbReference>
<evidence type="ECO:0000313" key="7">
    <source>
        <dbReference type="EMBL" id="HEN41183.1"/>
    </source>
</evidence>
<dbReference type="InterPro" id="IPR052155">
    <property type="entry name" value="Biofilm_reg_signaling"/>
</dbReference>
<dbReference type="InterPro" id="IPR000700">
    <property type="entry name" value="PAS-assoc_C"/>
</dbReference>
<feature type="domain" description="PAC" evidence="4">
    <location>
        <begin position="281"/>
        <end position="333"/>
    </location>
</feature>
<keyword evidence="2" id="KW-1133">Transmembrane helix</keyword>
<protein>
    <submittedName>
        <fullName evidence="7">EAL domain-containing protein</fullName>
    </submittedName>
</protein>
<dbReference type="SMART" id="SM00091">
    <property type="entry name" value="PAS"/>
    <property type="match status" value="3"/>
</dbReference>
<dbReference type="InterPro" id="IPR043128">
    <property type="entry name" value="Rev_trsase/Diguanyl_cyclase"/>
</dbReference>
<dbReference type="Pfam" id="PF00563">
    <property type="entry name" value="EAL"/>
    <property type="match status" value="1"/>
</dbReference>
<dbReference type="PANTHER" id="PTHR44757:SF2">
    <property type="entry name" value="BIOFILM ARCHITECTURE MAINTENANCE PROTEIN MBAA"/>
    <property type="match status" value="1"/>
</dbReference>
<evidence type="ECO:0000259" key="4">
    <source>
        <dbReference type="PROSITE" id="PS50113"/>
    </source>
</evidence>
<feature type="transmembrane region" description="Helical" evidence="2">
    <location>
        <begin position="51"/>
        <end position="69"/>
    </location>
</feature>
<dbReference type="InterPro" id="IPR001610">
    <property type="entry name" value="PAC"/>
</dbReference>
<gene>
    <name evidence="7" type="ORF">ENQ87_02220</name>
</gene>
<dbReference type="InterPro" id="IPR001633">
    <property type="entry name" value="EAL_dom"/>
</dbReference>
<dbReference type="GO" id="GO:0071732">
    <property type="term" value="P:cellular response to nitric oxide"/>
    <property type="evidence" value="ECO:0007669"/>
    <property type="project" value="UniProtKB-ARBA"/>
</dbReference>
<dbReference type="FunFam" id="3.30.70.270:FF:000001">
    <property type="entry name" value="Diguanylate cyclase domain protein"/>
    <property type="match status" value="1"/>
</dbReference>
<dbReference type="AlphaFoldDB" id="A0A831TZ79"/>
<feature type="domain" description="EAL" evidence="5">
    <location>
        <begin position="633"/>
        <end position="887"/>
    </location>
</feature>
<feature type="transmembrane region" description="Helical" evidence="2">
    <location>
        <begin position="20"/>
        <end position="39"/>
    </location>
</feature>
<dbReference type="InterPro" id="IPR000014">
    <property type="entry name" value="PAS"/>
</dbReference>
<name>A0A831TZ79_GEOME</name>
<dbReference type="PROSITE" id="PS50887">
    <property type="entry name" value="GGDEF"/>
    <property type="match status" value="1"/>
</dbReference>
<dbReference type="EMBL" id="DSOV01000007">
    <property type="protein sequence ID" value="HEN41183.1"/>
    <property type="molecule type" value="Genomic_DNA"/>
</dbReference>
<evidence type="ECO:0000259" key="3">
    <source>
        <dbReference type="PROSITE" id="PS50112"/>
    </source>
</evidence>
<comment type="catalytic activity">
    <reaction evidence="1">
        <text>3',3'-c-di-GMP + H2O = 5'-phosphoguanylyl(3'-&gt;5')guanosine + H(+)</text>
        <dbReference type="Rhea" id="RHEA:24902"/>
        <dbReference type="ChEBI" id="CHEBI:15377"/>
        <dbReference type="ChEBI" id="CHEBI:15378"/>
        <dbReference type="ChEBI" id="CHEBI:58754"/>
        <dbReference type="ChEBI" id="CHEBI:58805"/>
        <dbReference type="EC" id="3.1.4.52"/>
    </reaction>
    <physiologicalReaction direction="left-to-right" evidence="1">
        <dbReference type="Rhea" id="RHEA:24903"/>
    </physiologicalReaction>
</comment>
<dbReference type="PIRSF" id="PIRSF005925">
    <property type="entry name" value="Dos"/>
    <property type="match status" value="1"/>
</dbReference>
<dbReference type="SMART" id="SM00086">
    <property type="entry name" value="PAC"/>
    <property type="match status" value="3"/>
</dbReference>
<dbReference type="GO" id="GO:0071111">
    <property type="term" value="F:cyclic-guanylate-specific phosphodiesterase activity"/>
    <property type="evidence" value="ECO:0007669"/>
    <property type="project" value="UniProtKB-EC"/>
</dbReference>
<dbReference type="InterPro" id="IPR013767">
    <property type="entry name" value="PAS_fold"/>
</dbReference>
<dbReference type="Gene3D" id="3.30.70.270">
    <property type="match status" value="1"/>
</dbReference>
<organism evidence="7">
    <name type="scientific">Geobacter metallireducens</name>
    <dbReference type="NCBI Taxonomy" id="28232"/>
    <lineage>
        <taxon>Bacteria</taxon>
        <taxon>Pseudomonadati</taxon>
        <taxon>Thermodesulfobacteriota</taxon>
        <taxon>Desulfuromonadia</taxon>
        <taxon>Geobacterales</taxon>
        <taxon>Geobacteraceae</taxon>
        <taxon>Geobacter</taxon>
    </lineage>
</organism>
<comment type="caution">
    <text evidence="7">The sequence shown here is derived from an EMBL/GenBank/DDBJ whole genome shotgun (WGS) entry which is preliminary data.</text>
</comment>
<feature type="domain" description="PAC" evidence="4">
    <location>
        <begin position="158"/>
        <end position="208"/>
    </location>
</feature>
<dbReference type="PROSITE" id="PS50112">
    <property type="entry name" value="PAS"/>
    <property type="match status" value="2"/>
</dbReference>
<feature type="domain" description="PAC" evidence="4">
    <location>
        <begin position="404"/>
        <end position="458"/>
    </location>
</feature>
<dbReference type="InterPro" id="IPR012226">
    <property type="entry name" value="Diguanyl_cyclase/Pdiesterase"/>
</dbReference>
<dbReference type="NCBIfam" id="TIGR00229">
    <property type="entry name" value="sensory_box"/>
    <property type="match status" value="3"/>
</dbReference>
<keyword evidence="2" id="KW-0812">Transmembrane</keyword>
<evidence type="ECO:0000259" key="5">
    <source>
        <dbReference type="PROSITE" id="PS50883"/>
    </source>
</evidence>
<evidence type="ECO:0000259" key="6">
    <source>
        <dbReference type="PROSITE" id="PS50887"/>
    </source>
</evidence>
<feature type="domain" description="PAS" evidence="3">
    <location>
        <begin position="330"/>
        <end position="403"/>
    </location>
</feature>
<dbReference type="InterPro" id="IPR000160">
    <property type="entry name" value="GGDEF_dom"/>
</dbReference>
<feature type="domain" description="GGDEF" evidence="6">
    <location>
        <begin position="491"/>
        <end position="624"/>
    </location>
</feature>
<dbReference type="SMART" id="SM00052">
    <property type="entry name" value="EAL"/>
    <property type="match status" value="1"/>
</dbReference>
<dbReference type="Gene3D" id="3.20.20.450">
    <property type="entry name" value="EAL domain"/>
    <property type="match status" value="1"/>
</dbReference>
<accession>A0A831TZ79</accession>
<dbReference type="CDD" id="cd01949">
    <property type="entry name" value="GGDEF"/>
    <property type="match status" value="1"/>
</dbReference>
<dbReference type="NCBIfam" id="TIGR00254">
    <property type="entry name" value="GGDEF"/>
    <property type="match status" value="1"/>
</dbReference>
<dbReference type="CDD" id="cd00130">
    <property type="entry name" value="PAS"/>
    <property type="match status" value="3"/>
</dbReference>
<dbReference type="CDD" id="cd01948">
    <property type="entry name" value="EAL"/>
    <property type="match status" value="1"/>
</dbReference>
<dbReference type="InterPro" id="IPR035919">
    <property type="entry name" value="EAL_sf"/>
</dbReference>
<dbReference type="InterPro" id="IPR029787">
    <property type="entry name" value="Nucleotide_cyclase"/>
</dbReference>
<evidence type="ECO:0000256" key="2">
    <source>
        <dbReference type="SAM" id="Phobius"/>
    </source>
</evidence>
<dbReference type="Pfam" id="PF00990">
    <property type="entry name" value="GGDEF"/>
    <property type="match status" value="1"/>
</dbReference>
<dbReference type="Gene3D" id="3.30.450.20">
    <property type="entry name" value="PAS domain"/>
    <property type="match status" value="3"/>
</dbReference>
<dbReference type="PROSITE" id="PS50883">
    <property type="entry name" value="EAL"/>
    <property type="match status" value="1"/>
</dbReference>
<dbReference type="FunFam" id="3.20.20.450:FF:000001">
    <property type="entry name" value="Cyclic di-GMP phosphodiesterase yahA"/>
    <property type="match status" value="1"/>
</dbReference>
<evidence type="ECO:0000256" key="1">
    <source>
        <dbReference type="ARBA" id="ARBA00051114"/>
    </source>
</evidence>
<dbReference type="PANTHER" id="PTHR44757">
    <property type="entry name" value="DIGUANYLATE CYCLASE DGCP"/>
    <property type="match status" value="1"/>
</dbReference>
<reference evidence="7" key="1">
    <citation type="journal article" date="2020" name="mSystems">
        <title>Genome- and Community-Level Interaction Insights into Carbon Utilization and Element Cycling Functions of Hydrothermarchaeota in Hydrothermal Sediment.</title>
        <authorList>
            <person name="Zhou Z."/>
            <person name="Liu Y."/>
            <person name="Xu W."/>
            <person name="Pan J."/>
            <person name="Luo Z.H."/>
            <person name="Li M."/>
        </authorList>
    </citation>
    <scope>NUCLEOTIDE SEQUENCE [LARGE SCALE GENOMIC DNA]</scope>
    <source>
        <strain evidence="7">SpSt-349</strain>
    </source>
</reference>
<dbReference type="Pfam" id="PF00989">
    <property type="entry name" value="PAS"/>
    <property type="match status" value="1"/>
</dbReference>